<organism evidence="1 2">
    <name type="scientific">Elysia crispata</name>
    <name type="common">lettuce slug</name>
    <dbReference type="NCBI Taxonomy" id="231223"/>
    <lineage>
        <taxon>Eukaryota</taxon>
        <taxon>Metazoa</taxon>
        <taxon>Spiralia</taxon>
        <taxon>Lophotrochozoa</taxon>
        <taxon>Mollusca</taxon>
        <taxon>Gastropoda</taxon>
        <taxon>Heterobranchia</taxon>
        <taxon>Euthyneura</taxon>
        <taxon>Panpulmonata</taxon>
        <taxon>Sacoglossa</taxon>
        <taxon>Placobranchoidea</taxon>
        <taxon>Plakobranchidae</taxon>
        <taxon>Elysia</taxon>
    </lineage>
</organism>
<comment type="caution">
    <text evidence="1">The sequence shown here is derived from an EMBL/GenBank/DDBJ whole genome shotgun (WGS) entry which is preliminary data.</text>
</comment>
<accession>A0AAE0YKB8</accession>
<dbReference type="EMBL" id="JAWDGP010005966">
    <property type="protein sequence ID" value="KAK3748994.1"/>
    <property type="molecule type" value="Genomic_DNA"/>
</dbReference>
<evidence type="ECO:0000313" key="1">
    <source>
        <dbReference type="EMBL" id="KAK3748994.1"/>
    </source>
</evidence>
<sequence>MSLQPAANLSSGNVSVVISLVSSNLKIGLLRCDPIVASSGPSGGRTLDVLVVRPVARCSTRCGLARTNLSLDAVTQWQSTARTASHRPPPPRCPQRTFFVGLD</sequence>
<dbReference type="Proteomes" id="UP001283361">
    <property type="component" value="Unassembled WGS sequence"/>
</dbReference>
<name>A0AAE0YKB8_9GAST</name>
<evidence type="ECO:0000313" key="2">
    <source>
        <dbReference type="Proteomes" id="UP001283361"/>
    </source>
</evidence>
<keyword evidence="2" id="KW-1185">Reference proteome</keyword>
<gene>
    <name evidence="1" type="ORF">RRG08_000761</name>
</gene>
<protein>
    <submittedName>
        <fullName evidence="1">Uncharacterized protein</fullName>
    </submittedName>
</protein>
<dbReference type="AlphaFoldDB" id="A0AAE0YKB8"/>
<proteinExistence type="predicted"/>
<reference evidence="1" key="1">
    <citation type="journal article" date="2023" name="G3 (Bethesda)">
        <title>A reference genome for the long-term kleptoplast-retaining sea slug Elysia crispata morphotype clarki.</title>
        <authorList>
            <person name="Eastman K.E."/>
            <person name="Pendleton A.L."/>
            <person name="Shaikh M.A."/>
            <person name="Suttiyut T."/>
            <person name="Ogas R."/>
            <person name="Tomko P."/>
            <person name="Gavelis G."/>
            <person name="Widhalm J.R."/>
            <person name="Wisecaver J.H."/>
        </authorList>
    </citation>
    <scope>NUCLEOTIDE SEQUENCE</scope>
    <source>
        <strain evidence="1">ECLA1</strain>
    </source>
</reference>